<evidence type="ECO:0000313" key="2">
    <source>
        <dbReference type="EMBL" id="MFC7307021.1"/>
    </source>
</evidence>
<keyword evidence="1" id="KW-0732">Signal</keyword>
<proteinExistence type="predicted"/>
<protein>
    <submittedName>
        <fullName evidence="2">Uncharacterized protein</fullName>
    </submittedName>
</protein>
<dbReference type="RefSeq" id="WP_381833212.1">
    <property type="nucleotide sequence ID" value="NZ_JBHTCF010000010.1"/>
</dbReference>
<sequence length="449" mass="46612">MTARRSTTTARTAAVTACLTAGALLAGSGPAASHIVVPPGDDGPGDWGTVVSTDKGLGANAWLARMKGVSKVEPTPLREAAFPARKGAPEDVVSAKDITELKAGDVPMGQASADFVRARGDRTPPEKYKGDPVDAPGAATADIGSGQVALAIPSPGSSDKKNPDFLTIDLSGLAMSAVTRPGKPIEFTAMAKEASIGYGPKNRQKTIDLGDLGEPNRKLVLPQGAADDKAMATVTVNEIHTTDQDGKVTLNKRGNTTILPESTCGYANAVHASLLGPEVADVTVGHVAACRKPDKKEQKQQKKAAELRALARAADRVPCYEDNAPGCDAKVTPNYKGSRPPFPPPGEIELDIPDLTPEEAEKQGVPLVAKAKAEIRMPTLLDTVASAANSFFGFLGSIGQGIINTADNIIKGGIQVISDAGKFVWDGVNHIAGVIGEAGKNFFGWLGFK</sequence>
<comment type="caution">
    <text evidence="2">The sequence shown here is derived from an EMBL/GenBank/DDBJ whole genome shotgun (WGS) entry which is preliminary data.</text>
</comment>
<evidence type="ECO:0000256" key="1">
    <source>
        <dbReference type="SAM" id="SignalP"/>
    </source>
</evidence>
<dbReference type="Proteomes" id="UP001596523">
    <property type="component" value="Unassembled WGS sequence"/>
</dbReference>
<gene>
    <name evidence="2" type="ORF">ACFQVC_22670</name>
</gene>
<feature type="signal peptide" evidence="1">
    <location>
        <begin position="1"/>
        <end position="26"/>
    </location>
</feature>
<dbReference type="EMBL" id="JBHTCF010000010">
    <property type="protein sequence ID" value="MFC7307021.1"/>
    <property type="molecule type" value="Genomic_DNA"/>
</dbReference>
<evidence type="ECO:0000313" key="3">
    <source>
        <dbReference type="Proteomes" id="UP001596523"/>
    </source>
</evidence>
<name>A0ABW2JNJ9_9ACTN</name>
<accession>A0ABW2JNJ9</accession>
<keyword evidence="3" id="KW-1185">Reference proteome</keyword>
<feature type="chain" id="PRO_5046321891" evidence="1">
    <location>
        <begin position="27"/>
        <end position="449"/>
    </location>
</feature>
<reference evidence="3" key="1">
    <citation type="journal article" date="2019" name="Int. J. Syst. Evol. Microbiol.">
        <title>The Global Catalogue of Microorganisms (GCM) 10K type strain sequencing project: providing services to taxonomists for standard genome sequencing and annotation.</title>
        <authorList>
            <consortium name="The Broad Institute Genomics Platform"/>
            <consortium name="The Broad Institute Genome Sequencing Center for Infectious Disease"/>
            <person name="Wu L."/>
            <person name="Ma J."/>
        </authorList>
    </citation>
    <scope>NUCLEOTIDE SEQUENCE [LARGE SCALE GENOMIC DNA]</scope>
    <source>
        <strain evidence="3">SYNS20</strain>
    </source>
</reference>
<organism evidence="2 3">
    <name type="scientific">Streptomyces monticola</name>
    <dbReference type="NCBI Taxonomy" id="2666263"/>
    <lineage>
        <taxon>Bacteria</taxon>
        <taxon>Bacillati</taxon>
        <taxon>Actinomycetota</taxon>
        <taxon>Actinomycetes</taxon>
        <taxon>Kitasatosporales</taxon>
        <taxon>Streptomycetaceae</taxon>
        <taxon>Streptomyces</taxon>
    </lineage>
</organism>